<dbReference type="STRING" id="1715693.PH7735_02446"/>
<accession>A0A0P1IAG9</accession>
<keyword evidence="3" id="KW-1185">Reference proteome</keyword>
<dbReference type="RefSeq" id="WP_058311616.1">
    <property type="nucleotide sequence ID" value="NZ_CYTW01000002.1"/>
</dbReference>
<feature type="signal peptide" evidence="1">
    <location>
        <begin position="1"/>
        <end position="18"/>
    </location>
</feature>
<dbReference type="AlphaFoldDB" id="A0A0P1IAG9"/>
<keyword evidence="1" id="KW-0732">Signal</keyword>
<dbReference type="InterPro" id="IPR011250">
    <property type="entry name" value="OMP/PagP_B-barrel"/>
</dbReference>
<dbReference type="GeneID" id="83881467"/>
<gene>
    <name evidence="2" type="ORF">PH7735_02446</name>
</gene>
<evidence type="ECO:0000313" key="3">
    <source>
        <dbReference type="Proteomes" id="UP000051870"/>
    </source>
</evidence>
<dbReference type="PROSITE" id="PS51257">
    <property type="entry name" value="PROKAR_LIPOPROTEIN"/>
    <property type="match status" value="1"/>
</dbReference>
<dbReference type="Gene3D" id="2.40.160.90">
    <property type="match status" value="1"/>
</dbReference>
<dbReference type="SUPFAM" id="SSF56925">
    <property type="entry name" value="OMPA-like"/>
    <property type="match status" value="1"/>
</dbReference>
<evidence type="ECO:0000256" key="1">
    <source>
        <dbReference type="SAM" id="SignalP"/>
    </source>
</evidence>
<dbReference type="Proteomes" id="UP000051870">
    <property type="component" value="Unassembled WGS sequence"/>
</dbReference>
<protein>
    <recommendedName>
        <fullName evidence="4">Thymidylate synthase</fullName>
    </recommendedName>
</protein>
<reference evidence="3" key="1">
    <citation type="submission" date="2015-09" db="EMBL/GenBank/DDBJ databases">
        <authorList>
            <person name="Rodrigo-Torres Lidia"/>
            <person name="Arahal R.David."/>
        </authorList>
    </citation>
    <scope>NUCLEOTIDE SEQUENCE [LARGE SCALE GENOMIC DNA]</scope>
    <source>
        <strain evidence="3">CECT 7735</strain>
    </source>
</reference>
<sequence>MIRSFVCMAAMASLTACGGSNPFAEETDDDTEITVPEELAGNLKSVSYNATDQTLSAEIYALDSTPVTVVYARDSARDIGTYEAYSVQEDSLDRFFVAMVGESQDGSVQAGFVGDGGQFNRVLQGAYYERNGTFDAPPIGTGPAAGQVSYAGDYAGILNGGPNSADAPNVDSSILPGEPYLVSGQVFLNANFADMAVNGGVYDRQIVLSTPFELEDISLIVTDIAADGSFFGDVEVHGIIESDKGDYGGVFGGSDAAAVAGIISMSDFTDNLDDETEYGFFVLTQCGLDGDAAICDNAAP</sequence>
<feature type="chain" id="PRO_5006065057" description="Thymidylate synthase" evidence="1">
    <location>
        <begin position="19"/>
        <end position="300"/>
    </location>
</feature>
<evidence type="ECO:0000313" key="2">
    <source>
        <dbReference type="EMBL" id="CUK01368.1"/>
    </source>
</evidence>
<proteinExistence type="predicted"/>
<name>A0A0P1IAG9_9RHOB</name>
<organism evidence="2 3">
    <name type="scientific">Shimia thalassica</name>
    <dbReference type="NCBI Taxonomy" id="1715693"/>
    <lineage>
        <taxon>Bacteria</taxon>
        <taxon>Pseudomonadati</taxon>
        <taxon>Pseudomonadota</taxon>
        <taxon>Alphaproteobacteria</taxon>
        <taxon>Rhodobacterales</taxon>
        <taxon>Roseobacteraceae</taxon>
    </lineage>
</organism>
<evidence type="ECO:0008006" key="4">
    <source>
        <dbReference type="Google" id="ProtNLM"/>
    </source>
</evidence>
<dbReference type="EMBL" id="CYTW01000002">
    <property type="protein sequence ID" value="CUK01368.1"/>
    <property type="molecule type" value="Genomic_DNA"/>
</dbReference>